<comment type="caution">
    <text evidence="1">The sequence shown here is derived from an EMBL/GenBank/DDBJ whole genome shotgun (WGS) entry which is preliminary data.</text>
</comment>
<dbReference type="GO" id="GO:0006355">
    <property type="term" value="P:regulation of DNA-templated transcription"/>
    <property type="evidence" value="ECO:0007669"/>
    <property type="project" value="InterPro"/>
</dbReference>
<name>A0A837I7R7_9BACT</name>
<dbReference type="Proteomes" id="UP000033815">
    <property type="component" value="Unassembled WGS sequence"/>
</dbReference>
<protein>
    <recommendedName>
        <fullName evidence="3">Addiction module antitoxin, RelB/DinJ family</fullName>
    </recommendedName>
</protein>
<dbReference type="EMBL" id="LCHP01000004">
    <property type="protein sequence ID" value="KKT36839.1"/>
    <property type="molecule type" value="Genomic_DNA"/>
</dbReference>
<dbReference type="AlphaFoldDB" id="A0A837I7R7"/>
<dbReference type="InterPro" id="IPR013321">
    <property type="entry name" value="Arc_rbn_hlx_hlx"/>
</dbReference>
<proteinExistence type="predicted"/>
<evidence type="ECO:0000313" key="1">
    <source>
        <dbReference type="EMBL" id="KKT36839.1"/>
    </source>
</evidence>
<sequence length="92" mass="10388">MKTAMINIKTDRIVKEEAQKLAAELGFSLSALVTASLKQFVRTREVQFSAAYRMTPYLEGIIKEVEKDIKAKKNLSPAFTNMKDMDAYLNAL</sequence>
<organism evidence="1 2">
    <name type="scientific">Candidatus Nomurabacteria bacterium GW2011_GWB1_44_12</name>
    <dbReference type="NCBI Taxonomy" id="1618748"/>
    <lineage>
        <taxon>Bacteria</taxon>
        <taxon>Candidatus Nomuraibacteriota</taxon>
    </lineage>
</organism>
<gene>
    <name evidence="1" type="ORF">UW25_C0004G0167</name>
</gene>
<evidence type="ECO:0008006" key="3">
    <source>
        <dbReference type="Google" id="ProtNLM"/>
    </source>
</evidence>
<evidence type="ECO:0000313" key="2">
    <source>
        <dbReference type="Proteomes" id="UP000033815"/>
    </source>
</evidence>
<dbReference type="Gene3D" id="1.10.1220.10">
    <property type="entry name" value="Met repressor-like"/>
    <property type="match status" value="1"/>
</dbReference>
<reference evidence="1 2" key="1">
    <citation type="journal article" date="2015" name="Nature">
        <title>rRNA introns, odd ribosomes, and small enigmatic genomes across a large radiation of phyla.</title>
        <authorList>
            <person name="Brown C.T."/>
            <person name="Hug L.A."/>
            <person name="Thomas B.C."/>
            <person name="Sharon I."/>
            <person name="Castelle C.J."/>
            <person name="Singh A."/>
            <person name="Wilkins M.J."/>
            <person name="Williams K.H."/>
            <person name="Banfield J.F."/>
        </authorList>
    </citation>
    <scope>NUCLEOTIDE SEQUENCE [LARGE SCALE GENOMIC DNA]</scope>
</reference>
<accession>A0A837I7R7</accession>